<protein>
    <recommendedName>
        <fullName evidence="3">Minor tail protein</fullName>
    </recommendedName>
</protein>
<keyword evidence="2" id="KW-1185">Reference proteome</keyword>
<name>A0ABP8U9E6_9ACTN</name>
<dbReference type="Proteomes" id="UP001501442">
    <property type="component" value="Unassembled WGS sequence"/>
</dbReference>
<proteinExistence type="predicted"/>
<dbReference type="EMBL" id="BAABHK010000004">
    <property type="protein sequence ID" value="GAA4626876.1"/>
    <property type="molecule type" value="Genomic_DNA"/>
</dbReference>
<comment type="caution">
    <text evidence="1">The sequence shown here is derived from an EMBL/GenBank/DDBJ whole genome shotgun (WGS) entry which is preliminary data.</text>
</comment>
<dbReference type="RefSeq" id="WP_345432080.1">
    <property type="nucleotide sequence ID" value="NZ_BAABHK010000004.1"/>
</dbReference>
<gene>
    <name evidence="1" type="ORF">GCM10023196_036910</name>
</gene>
<organism evidence="1 2">
    <name type="scientific">Actinoallomurus vinaceus</name>
    <dbReference type="NCBI Taxonomy" id="1080074"/>
    <lineage>
        <taxon>Bacteria</taxon>
        <taxon>Bacillati</taxon>
        <taxon>Actinomycetota</taxon>
        <taxon>Actinomycetes</taxon>
        <taxon>Streptosporangiales</taxon>
        <taxon>Thermomonosporaceae</taxon>
        <taxon>Actinoallomurus</taxon>
    </lineage>
</organism>
<evidence type="ECO:0000313" key="2">
    <source>
        <dbReference type="Proteomes" id="UP001501442"/>
    </source>
</evidence>
<evidence type="ECO:0008006" key="3">
    <source>
        <dbReference type="Google" id="ProtNLM"/>
    </source>
</evidence>
<sequence>MMTTPFVFPVERRAIGIGREAVVGTAVLPTVTVPVDKFGPEDKITGLVDKSWRAAMAEEYGYIQGTYSGSVDIGGPVYSDILGHFLLNLLGDYIVTGTAAAPNTTLAAAVAAAATSITVATGTGFAAGQWIQIDTGSLAEIVQVQSVASNTITLMSATPTRFAHANNVAVTNTSGPYTHQFSLLNSPANGAQPPTHTLTDITGVTPGSGARSYPAACLSEIVLTGNSAQLLTWEAKADTWLSVPAASAPTVAPSNVPAQPAWNSAVGIGGPASGVTQNRYTEEWAITITRKVSPFWTAQGVQNPYAMVRGSVAATAKLTFGPVPDESQLLALLNNTQPQTQVVATGPNGSQLKIDAQVTAYDTSKINDSKDAFGFDVGAKFIANVTNAGGSGAYSPAKITLINNVPSY</sequence>
<reference evidence="2" key="1">
    <citation type="journal article" date="2019" name="Int. J. Syst. Evol. Microbiol.">
        <title>The Global Catalogue of Microorganisms (GCM) 10K type strain sequencing project: providing services to taxonomists for standard genome sequencing and annotation.</title>
        <authorList>
            <consortium name="The Broad Institute Genomics Platform"/>
            <consortium name="The Broad Institute Genome Sequencing Center for Infectious Disease"/>
            <person name="Wu L."/>
            <person name="Ma J."/>
        </authorList>
    </citation>
    <scope>NUCLEOTIDE SEQUENCE [LARGE SCALE GENOMIC DNA]</scope>
    <source>
        <strain evidence="2">JCM 17939</strain>
    </source>
</reference>
<accession>A0ABP8U9E6</accession>
<evidence type="ECO:0000313" key="1">
    <source>
        <dbReference type="EMBL" id="GAA4626876.1"/>
    </source>
</evidence>